<evidence type="ECO:0000313" key="2">
    <source>
        <dbReference type="EMBL" id="KAA8530006.1"/>
    </source>
</evidence>
<sequence length="268" mass="29664">MNISRGLNPVADYLRFIKSIADELALAGALLDNLNLVMHTLNGPGSDFKELAIATRARDSIISFEELYDKLVDYESFLKRAENQSSSITAHATRFNNKSDTTTNYRKGGNHSDQNHSQGPNNFQKTSGKYSNNNSRNFNNNGGKNSVVFYQFCEKRGHTARQCYHVKKILLRDNSNTPTVNHTTTGVGSASNWLMDSVASHHVTIDLSTLSPRQPYEGPDDIVIGDVEIFFHTSIVTLYSDGGGEYQGLKTLVESHGIQNLVSPPHTP</sequence>
<dbReference type="AlphaFoldDB" id="A0A5J5AK27"/>
<feature type="compositionally biased region" description="Polar residues" evidence="1">
    <location>
        <begin position="89"/>
        <end position="127"/>
    </location>
</feature>
<evidence type="ECO:0000256" key="1">
    <source>
        <dbReference type="SAM" id="MobiDB-lite"/>
    </source>
</evidence>
<evidence type="ECO:0000313" key="3">
    <source>
        <dbReference type="Proteomes" id="UP000325577"/>
    </source>
</evidence>
<name>A0A5J5AK27_9ASTE</name>
<dbReference type="OrthoDB" id="1912561at2759"/>
<organism evidence="2 3">
    <name type="scientific">Nyssa sinensis</name>
    <dbReference type="NCBI Taxonomy" id="561372"/>
    <lineage>
        <taxon>Eukaryota</taxon>
        <taxon>Viridiplantae</taxon>
        <taxon>Streptophyta</taxon>
        <taxon>Embryophyta</taxon>
        <taxon>Tracheophyta</taxon>
        <taxon>Spermatophyta</taxon>
        <taxon>Magnoliopsida</taxon>
        <taxon>eudicotyledons</taxon>
        <taxon>Gunneridae</taxon>
        <taxon>Pentapetalae</taxon>
        <taxon>asterids</taxon>
        <taxon>Cornales</taxon>
        <taxon>Nyssaceae</taxon>
        <taxon>Nyssa</taxon>
    </lineage>
</organism>
<protein>
    <recommendedName>
        <fullName evidence="4">Integrase catalytic domain-containing protein</fullName>
    </recommendedName>
</protein>
<feature type="compositionally biased region" description="Low complexity" evidence="1">
    <location>
        <begin position="128"/>
        <end position="139"/>
    </location>
</feature>
<dbReference type="PANTHER" id="PTHR47481:SF31">
    <property type="entry name" value="OS01G0873500 PROTEIN"/>
    <property type="match status" value="1"/>
</dbReference>
<accession>A0A5J5AK27</accession>
<dbReference type="EMBL" id="CM018044">
    <property type="protein sequence ID" value="KAA8530006.1"/>
    <property type="molecule type" value="Genomic_DNA"/>
</dbReference>
<reference evidence="2 3" key="1">
    <citation type="submission" date="2019-09" db="EMBL/GenBank/DDBJ databases">
        <title>A chromosome-level genome assembly of the Chinese tupelo Nyssa sinensis.</title>
        <authorList>
            <person name="Yang X."/>
            <person name="Kang M."/>
            <person name="Yang Y."/>
            <person name="Xiong H."/>
            <person name="Wang M."/>
            <person name="Zhang Z."/>
            <person name="Wang Z."/>
            <person name="Wu H."/>
            <person name="Ma T."/>
            <person name="Liu J."/>
            <person name="Xi Z."/>
        </authorList>
    </citation>
    <scope>NUCLEOTIDE SEQUENCE [LARGE SCALE GENOMIC DNA]</scope>
    <source>
        <strain evidence="2">J267</strain>
        <tissue evidence="2">Leaf</tissue>
    </source>
</reference>
<proteinExistence type="predicted"/>
<dbReference type="Proteomes" id="UP000325577">
    <property type="component" value="Linkage Group LG20"/>
</dbReference>
<gene>
    <name evidence="2" type="ORF">F0562_034538</name>
</gene>
<evidence type="ECO:0008006" key="4">
    <source>
        <dbReference type="Google" id="ProtNLM"/>
    </source>
</evidence>
<feature type="region of interest" description="Disordered" evidence="1">
    <location>
        <begin position="89"/>
        <end position="139"/>
    </location>
</feature>
<keyword evidence="3" id="KW-1185">Reference proteome</keyword>
<dbReference type="PANTHER" id="PTHR47481">
    <property type="match status" value="1"/>
</dbReference>